<dbReference type="GO" id="GO:0010181">
    <property type="term" value="F:FMN binding"/>
    <property type="evidence" value="ECO:0007669"/>
    <property type="project" value="InterPro"/>
</dbReference>
<comment type="cofactor">
    <cofactor evidence="1">
        <name>FMN</name>
        <dbReference type="ChEBI" id="CHEBI:58210"/>
    </cofactor>
</comment>
<dbReference type="SUPFAM" id="SSF51395">
    <property type="entry name" value="FMN-linked oxidoreductases"/>
    <property type="match status" value="1"/>
</dbReference>
<dbReference type="InterPro" id="IPR013785">
    <property type="entry name" value="Aldolase_TIM"/>
</dbReference>
<keyword evidence="2" id="KW-0285">Flavoprotein</keyword>
<dbReference type="RefSeq" id="WP_066182358.1">
    <property type="nucleotide sequence ID" value="NZ_LQZT01000042.1"/>
</dbReference>
<evidence type="ECO:0000256" key="2">
    <source>
        <dbReference type="ARBA" id="ARBA00022630"/>
    </source>
</evidence>
<dbReference type="STRING" id="1480615.AWJ14_19835"/>
<evidence type="ECO:0000256" key="4">
    <source>
        <dbReference type="ARBA" id="ARBA00022857"/>
    </source>
</evidence>
<gene>
    <name evidence="7" type="ORF">AWJ14_19835</name>
</gene>
<keyword evidence="4" id="KW-0521">NADP</keyword>
<evidence type="ECO:0000313" key="7">
    <source>
        <dbReference type="EMBL" id="OCW56343.1"/>
    </source>
</evidence>
<dbReference type="GO" id="GO:0003959">
    <property type="term" value="F:NADPH dehydrogenase activity"/>
    <property type="evidence" value="ECO:0007669"/>
    <property type="project" value="InterPro"/>
</dbReference>
<dbReference type="GO" id="GO:0050661">
    <property type="term" value="F:NADP binding"/>
    <property type="evidence" value="ECO:0007669"/>
    <property type="project" value="InterPro"/>
</dbReference>
<proteinExistence type="predicted"/>
<name>A0A1C1YS54_9HYPH</name>
<accession>A0A1C1YS54</accession>
<reference evidence="7 8" key="1">
    <citation type="submission" date="2015-12" db="EMBL/GenBank/DDBJ databases">
        <authorList>
            <person name="Shamseldin A."/>
            <person name="Moawad H."/>
            <person name="Abd El-Rahim W.M."/>
            <person name="Sadowsky M.J."/>
        </authorList>
    </citation>
    <scope>NUCLEOTIDE SEQUENCE [LARGE SCALE GENOMIC DNA]</scope>
    <source>
        <strain evidence="7 8">JC234</strain>
    </source>
</reference>
<dbReference type="Proteomes" id="UP000094795">
    <property type="component" value="Unassembled WGS sequence"/>
</dbReference>
<dbReference type="EMBL" id="LQZT01000042">
    <property type="protein sequence ID" value="OCW56343.1"/>
    <property type="molecule type" value="Genomic_DNA"/>
</dbReference>
<dbReference type="Pfam" id="PF00724">
    <property type="entry name" value="Oxidored_FMN"/>
    <property type="match status" value="1"/>
</dbReference>
<evidence type="ECO:0000256" key="5">
    <source>
        <dbReference type="ARBA" id="ARBA00023002"/>
    </source>
</evidence>
<comment type="caution">
    <text evidence="7">The sequence shown here is derived from an EMBL/GenBank/DDBJ whole genome shotgun (WGS) entry which is preliminary data.</text>
</comment>
<evidence type="ECO:0000256" key="1">
    <source>
        <dbReference type="ARBA" id="ARBA00001917"/>
    </source>
</evidence>
<evidence type="ECO:0000313" key="8">
    <source>
        <dbReference type="Proteomes" id="UP000094795"/>
    </source>
</evidence>
<keyword evidence="3" id="KW-0288">FMN</keyword>
<sequence length="363" mass="39638">MTDRLFDPLTLGALELPNRIVVSPMAQYSSEDDGKATDWHLMHYGNLAVSGAALVILEATAVLPEGRVSPRCLGIWDDTHVEGLKRIVDFAHRPNGAKMGIQLAHAGRKASVAPPWQGGDALLPGGGGWDIWGASDYPYPGRVTPIMPGEEELETIAKAYVDALRRAEQAGFDLIELHCAHGYFLNSFLSPLSNTRNDAWGGGLEGRMRYPLEIFRRLRAAWPQDRVLGVRISGTDWVEGGWTVEDSVVFARALKAEGCDYVALSSGGSSPDQKISVGPGYQVPLSAQVRREAGIATIAVGMLSDPKLANEVLVRGEADLIAIGRGMLFNPRWAWHACQTLEGTMRVPDQYFRCHPSMRNLPR</sequence>
<dbReference type="PANTHER" id="PTHR43303:SF4">
    <property type="entry name" value="NADPH DEHYDROGENASE C23G7.10C-RELATED"/>
    <property type="match status" value="1"/>
</dbReference>
<dbReference type="AlphaFoldDB" id="A0A1C1YS54"/>
<dbReference type="Gene3D" id="3.20.20.70">
    <property type="entry name" value="Aldolase class I"/>
    <property type="match status" value="1"/>
</dbReference>
<dbReference type="CDD" id="cd02932">
    <property type="entry name" value="OYE_YqiM_FMN"/>
    <property type="match status" value="1"/>
</dbReference>
<keyword evidence="5" id="KW-0560">Oxidoreductase</keyword>
<dbReference type="OrthoDB" id="9804454at2"/>
<evidence type="ECO:0000259" key="6">
    <source>
        <dbReference type="Pfam" id="PF00724"/>
    </source>
</evidence>
<feature type="domain" description="NADH:flavin oxidoreductase/NADH oxidase N-terminal" evidence="6">
    <location>
        <begin position="5"/>
        <end position="339"/>
    </location>
</feature>
<organism evidence="7 8">
    <name type="scientific">Hoeflea olei</name>
    <dbReference type="NCBI Taxonomy" id="1480615"/>
    <lineage>
        <taxon>Bacteria</taxon>
        <taxon>Pseudomonadati</taxon>
        <taxon>Pseudomonadota</taxon>
        <taxon>Alphaproteobacteria</taxon>
        <taxon>Hyphomicrobiales</taxon>
        <taxon>Rhizobiaceae</taxon>
        <taxon>Hoeflea</taxon>
    </lineage>
</organism>
<evidence type="ECO:0000256" key="3">
    <source>
        <dbReference type="ARBA" id="ARBA00022643"/>
    </source>
</evidence>
<dbReference type="InterPro" id="IPR001155">
    <property type="entry name" value="OxRdtase_FMN_N"/>
</dbReference>
<keyword evidence="8" id="KW-1185">Reference proteome</keyword>
<dbReference type="PANTHER" id="PTHR43303">
    <property type="entry name" value="NADPH DEHYDROGENASE C23G7.10C-RELATED"/>
    <property type="match status" value="1"/>
</dbReference>
<protein>
    <submittedName>
        <fullName evidence="7">Oxidoreductase</fullName>
    </submittedName>
</protein>
<dbReference type="InterPro" id="IPR044152">
    <property type="entry name" value="YqjM-like"/>
</dbReference>